<evidence type="ECO:0000256" key="5">
    <source>
        <dbReference type="ARBA" id="ARBA00023180"/>
    </source>
</evidence>
<keyword evidence="1 6" id="KW-0245">EGF-like domain</keyword>
<gene>
    <name evidence="8" type="ORF">BDFB_000765</name>
</gene>
<dbReference type="STRING" id="1661398.A0A482VIN2"/>
<evidence type="ECO:0000256" key="2">
    <source>
        <dbReference type="ARBA" id="ARBA00022729"/>
    </source>
</evidence>
<dbReference type="InterPro" id="IPR001881">
    <property type="entry name" value="EGF-like_Ca-bd_dom"/>
</dbReference>
<dbReference type="SUPFAM" id="SSF57196">
    <property type="entry name" value="EGF/Laminin"/>
    <property type="match status" value="1"/>
</dbReference>
<dbReference type="CDD" id="cd00054">
    <property type="entry name" value="EGF_CA"/>
    <property type="match status" value="1"/>
</dbReference>
<keyword evidence="2" id="KW-0732">Signal</keyword>
<dbReference type="InterPro" id="IPR000742">
    <property type="entry name" value="EGF"/>
</dbReference>
<dbReference type="Pfam" id="PF00008">
    <property type="entry name" value="EGF"/>
    <property type="match status" value="1"/>
</dbReference>
<evidence type="ECO:0000256" key="1">
    <source>
        <dbReference type="ARBA" id="ARBA00022536"/>
    </source>
</evidence>
<dbReference type="FunFam" id="2.10.25.10:FF:000122">
    <property type="entry name" value="Protein crumbs homolog 2"/>
    <property type="match status" value="1"/>
</dbReference>
<dbReference type="InterPro" id="IPR000152">
    <property type="entry name" value="EGF-type_Asp/Asn_hydroxyl_site"/>
</dbReference>
<feature type="domain" description="EGF-like" evidence="7">
    <location>
        <begin position="79"/>
        <end position="115"/>
    </location>
</feature>
<dbReference type="PROSITE" id="PS01187">
    <property type="entry name" value="EGF_CA"/>
    <property type="match status" value="1"/>
</dbReference>
<dbReference type="PROSITE" id="PS00010">
    <property type="entry name" value="ASX_HYDROXYL"/>
    <property type="match status" value="1"/>
</dbReference>
<comment type="caution">
    <text evidence="6">Lacks conserved residue(s) required for the propagation of feature annotation.</text>
</comment>
<evidence type="ECO:0000256" key="3">
    <source>
        <dbReference type="ARBA" id="ARBA00022737"/>
    </source>
</evidence>
<dbReference type="InterPro" id="IPR018097">
    <property type="entry name" value="EGF_Ca-bd_CS"/>
</dbReference>
<evidence type="ECO:0000256" key="4">
    <source>
        <dbReference type="ARBA" id="ARBA00023157"/>
    </source>
</evidence>
<dbReference type="Proteomes" id="UP000292052">
    <property type="component" value="Unassembled WGS sequence"/>
</dbReference>
<comment type="caution">
    <text evidence="8">The sequence shown here is derived from an EMBL/GenBank/DDBJ whole genome shotgun (WGS) entry which is preliminary data.</text>
</comment>
<proteinExistence type="predicted"/>
<keyword evidence="5" id="KW-0325">Glycoprotein</keyword>
<evidence type="ECO:0000313" key="8">
    <source>
        <dbReference type="EMBL" id="RZC32590.1"/>
    </source>
</evidence>
<organism evidence="8 9">
    <name type="scientific">Asbolus verrucosus</name>
    <name type="common">Desert ironclad beetle</name>
    <dbReference type="NCBI Taxonomy" id="1661398"/>
    <lineage>
        <taxon>Eukaryota</taxon>
        <taxon>Metazoa</taxon>
        <taxon>Ecdysozoa</taxon>
        <taxon>Arthropoda</taxon>
        <taxon>Hexapoda</taxon>
        <taxon>Insecta</taxon>
        <taxon>Pterygota</taxon>
        <taxon>Neoptera</taxon>
        <taxon>Endopterygota</taxon>
        <taxon>Coleoptera</taxon>
        <taxon>Polyphaga</taxon>
        <taxon>Cucujiformia</taxon>
        <taxon>Tenebrionidae</taxon>
        <taxon>Pimeliinae</taxon>
        <taxon>Asbolus</taxon>
    </lineage>
</organism>
<dbReference type="Gene3D" id="2.10.25.10">
    <property type="entry name" value="Laminin"/>
    <property type="match status" value="1"/>
</dbReference>
<evidence type="ECO:0000313" key="9">
    <source>
        <dbReference type="Proteomes" id="UP000292052"/>
    </source>
</evidence>
<dbReference type="SMART" id="SM00179">
    <property type="entry name" value="EGF_CA"/>
    <property type="match status" value="1"/>
</dbReference>
<protein>
    <submittedName>
        <fullName evidence="8">EGF domain containing protein</fullName>
    </submittedName>
</protein>
<dbReference type="OrthoDB" id="6725842at2759"/>
<sequence>SNSAFEAMKKYKTSFENSFEKMSRFEQLLDGDNGLAQKIIALQSGSRNVSESVLRSIRRVSRRVNSLQTQVRALTMLLNNNECASNPCKNGGTCQDLFNGFICQCTTEVRFVTKTLTSVPDSQALI</sequence>
<accession>A0A482VIN2</accession>
<dbReference type="PROSITE" id="PS50026">
    <property type="entry name" value="EGF_3"/>
    <property type="match status" value="1"/>
</dbReference>
<feature type="non-terminal residue" evidence="8">
    <location>
        <position position="1"/>
    </location>
</feature>
<evidence type="ECO:0000259" key="7">
    <source>
        <dbReference type="PROSITE" id="PS50026"/>
    </source>
</evidence>
<evidence type="ECO:0000256" key="6">
    <source>
        <dbReference type="PROSITE-ProRule" id="PRU00076"/>
    </source>
</evidence>
<dbReference type="GO" id="GO:0005509">
    <property type="term" value="F:calcium ion binding"/>
    <property type="evidence" value="ECO:0007669"/>
    <property type="project" value="InterPro"/>
</dbReference>
<dbReference type="AlphaFoldDB" id="A0A482VIN2"/>
<name>A0A482VIN2_ASBVE</name>
<keyword evidence="9" id="KW-1185">Reference proteome</keyword>
<keyword evidence="3" id="KW-0677">Repeat</keyword>
<reference evidence="8 9" key="1">
    <citation type="submission" date="2017-03" db="EMBL/GenBank/DDBJ databases">
        <title>Genome of the blue death feigning beetle - Asbolus verrucosus.</title>
        <authorList>
            <person name="Rider S.D."/>
        </authorList>
    </citation>
    <scope>NUCLEOTIDE SEQUENCE [LARGE SCALE GENOMIC DNA]</scope>
    <source>
        <strain evidence="8">Butters</strain>
        <tissue evidence="8">Head and leg muscle</tissue>
    </source>
</reference>
<keyword evidence="4" id="KW-1015">Disulfide bond</keyword>
<dbReference type="EMBL" id="QDEB01096001">
    <property type="protein sequence ID" value="RZC32590.1"/>
    <property type="molecule type" value="Genomic_DNA"/>
</dbReference>